<keyword evidence="1" id="KW-0614">Plasmid</keyword>
<protein>
    <submittedName>
        <fullName evidence="1">Uncharacterized protein</fullName>
    </submittedName>
</protein>
<sequence>MDTNTPPKLDRDDPNWDVSQAVEISVGAIRKARGLKNPDDCVQDTPEYERVVQAFLLDVLAALDDDEVDGFGAGTVG</sequence>
<dbReference type="OrthoDB" id="9132218at2"/>
<name>A0A248VXR7_9BURK</name>
<dbReference type="EMBL" id="CP022991">
    <property type="protein sequence ID" value="ASW03180.1"/>
    <property type="molecule type" value="Genomic_DNA"/>
</dbReference>
<evidence type="ECO:0000313" key="2">
    <source>
        <dbReference type="Proteomes" id="UP000215158"/>
    </source>
</evidence>
<dbReference type="RefSeq" id="WP_095423013.1">
    <property type="nucleotide sequence ID" value="NZ_CP022991.1"/>
</dbReference>
<evidence type="ECO:0000313" key="1">
    <source>
        <dbReference type="EMBL" id="ASW03180.1"/>
    </source>
</evidence>
<organism evidence="1 2">
    <name type="scientific">Paraburkholderia aromaticivorans</name>
    <dbReference type="NCBI Taxonomy" id="2026199"/>
    <lineage>
        <taxon>Bacteria</taxon>
        <taxon>Pseudomonadati</taxon>
        <taxon>Pseudomonadota</taxon>
        <taxon>Betaproteobacteria</taxon>
        <taxon>Burkholderiales</taxon>
        <taxon>Burkholderiaceae</taxon>
        <taxon>Paraburkholderia</taxon>
    </lineage>
</organism>
<gene>
    <name evidence="1" type="ORF">CJU94_33730</name>
</gene>
<geneLocation type="plasmid" evidence="1 2">
    <name>pBN1</name>
</geneLocation>
<keyword evidence="2" id="KW-1185">Reference proteome</keyword>
<dbReference type="Proteomes" id="UP000215158">
    <property type="component" value="Plasmid pBN1"/>
</dbReference>
<proteinExistence type="predicted"/>
<dbReference type="KEGG" id="parb:CJU94_33730"/>
<dbReference type="AlphaFoldDB" id="A0A248VXR7"/>
<reference evidence="1 2" key="1">
    <citation type="submission" date="2017-08" db="EMBL/GenBank/DDBJ databases">
        <title>Identification and genetic characteristics of simultaneous BTEX- and naphthalene-degrading Paraburkholderia sp. BN5 isolated from petroleum-contaminated soil.</title>
        <authorList>
            <person name="Lee Y."/>
            <person name="Jeon C.O."/>
        </authorList>
    </citation>
    <scope>NUCLEOTIDE SEQUENCE [LARGE SCALE GENOMIC DNA]</scope>
    <source>
        <strain evidence="1 2">BN5</strain>
        <plasmid evidence="1 2">pBN1</plasmid>
    </source>
</reference>
<accession>A0A248VXR7</accession>